<dbReference type="AlphaFoldDB" id="A0A8X6MXX3"/>
<proteinExistence type="predicted"/>
<comment type="caution">
    <text evidence="1">The sequence shown here is derived from an EMBL/GenBank/DDBJ whole genome shotgun (WGS) entry which is preliminary data.</text>
</comment>
<reference evidence="1" key="1">
    <citation type="submission" date="2020-08" db="EMBL/GenBank/DDBJ databases">
        <title>Multicomponent nature underlies the extraordinary mechanical properties of spider dragline silk.</title>
        <authorList>
            <person name="Kono N."/>
            <person name="Nakamura H."/>
            <person name="Mori M."/>
            <person name="Yoshida Y."/>
            <person name="Ohtoshi R."/>
            <person name="Malay A.D."/>
            <person name="Moran D.A.P."/>
            <person name="Tomita M."/>
            <person name="Numata K."/>
            <person name="Arakawa K."/>
        </authorList>
    </citation>
    <scope>NUCLEOTIDE SEQUENCE</scope>
</reference>
<evidence type="ECO:0000313" key="2">
    <source>
        <dbReference type="Proteomes" id="UP000887013"/>
    </source>
</evidence>
<gene>
    <name evidence="1" type="ORF">NPIL_638521</name>
</gene>
<name>A0A8X6MXX3_NEPPI</name>
<organism evidence="1 2">
    <name type="scientific">Nephila pilipes</name>
    <name type="common">Giant wood spider</name>
    <name type="synonym">Nephila maculata</name>
    <dbReference type="NCBI Taxonomy" id="299642"/>
    <lineage>
        <taxon>Eukaryota</taxon>
        <taxon>Metazoa</taxon>
        <taxon>Ecdysozoa</taxon>
        <taxon>Arthropoda</taxon>
        <taxon>Chelicerata</taxon>
        <taxon>Arachnida</taxon>
        <taxon>Araneae</taxon>
        <taxon>Araneomorphae</taxon>
        <taxon>Entelegynae</taxon>
        <taxon>Araneoidea</taxon>
        <taxon>Nephilidae</taxon>
        <taxon>Nephila</taxon>
    </lineage>
</organism>
<sequence>MHSGRENTEPKKTTIQSSTTIFLLVLTAPPIGEKKSRVDIIRPNPAFLCHRKELPTNDDHVYCPNMPFENKYYILPCCPTGIIEACLVLRVSQKVILAKLCVIPSFFFPA</sequence>
<dbReference type="Proteomes" id="UP000887013">
    <property type="component" value="Unassembled WGS sequence"/>
</dbReference>
<evidence type="ECO:0000313" key="1">
    <source>
        <dbReference type="EMBL" id="GFS83133.1"/>
    </source>
</evidence>
<keyword evidence="2" id="KW-1185">Reference proteome</keyword>
<accession>A0A8X6MXX3</accession>
<protein>
    <submittedName>
        <fullName evidence="1">Uncharacterized protein</fullName>
    </submittedName>
</protein>
<dbReference type="EMBL" id="BMAW01098118">
    <property type="protein sequence ID" value="GFS83133.1"/>
    <property type="molecule type" value="Genomic_DNA"/>
</dbReference>